<evidence type="ECO:0000313" key="1">
    <source>
        <dbReference type="EMBL" id="BDT62463.1"/>
    </source>
</evidence>
<sequence>MKDLAGEALTYQHEFEKRTSPWELASWDYDDKLHEFKFDSDKVDRIYHIYNIDDREYKEIDLMVRMVHKNSKFLYARFRASCDSTGFDCNGGRDIYISPSTHKLSLNRLHPTI</sequence>
<reference evidence="1" key="1">
    <citation type="submission" date="2022-10" db="EMBL/GenBank/DDBJ databases">
        <title>Genome sequences of endogenous nimaviruses in decapod crustaceans.</title>
        <authorList>
            <person name="Kawato S."/>
            <person name="Nozaki R."/>
            <person name="Kondo H."/>
            <person name="Hirono I."/>
        </authorList>
    </citation>
    <scope>NUCLEOTIDE SEQUENCE</scope>
    <source>
        <strain evidence="1">Okinawa2016</strain>
    </source>
</reference>
<proteinExistence type="predicted"/>
<protein>
    <submittedName>
        <fullName evidence="1">Uncharacterized protein</fullName>
    </submittedName>
</protein>
<name>A0A9C7BMR3_9VIRU</name>
<dbReference type="EMBL" id="LC738875">
    <property type="protein sequence ID" value="BDT62463.1"/>
    <property type="molecule type" value="Genomic_DNA"/>
</dbReference>
<organism evidence="1">
    <name type="scientific">Melicertus latisulcatus pemonivirus</name>
    <dbReference type="NCBI Taxonomy" id="2984278"/>
    <lineage>
        <taxon>Viruses</taxon>
        <taxon>Viruses incertae sedis</taxon>
        <taxon>Naldaviricetes</taxon>
        <taxon>Nimaviridae</taxon>
    </lineage>
</organism>
<accession>A0A9C7BMR3</accession>